<dbReference type="Proteomes" id="UP000642284">
    <property type="component" value="Unassembled WGS sequence"/>
</dbReference>
<dbReference type="Pfam" id="PF13692">
    <property type="entry name" value="Glyco_trans_1_4"/>
    <property type="match status" value="1"/>
</dbReference>
<evidence type="ECO:0000256" key="1">
    <source>
        <dbReference type="ARBA" id="ARBA00021292"/>
    </source>
</evidence>
<reference evidence="2 3" key="1">
    <citation type="submission" date="2020-08" db="EMBL/GenBank/DDBJ databases">
        <title>Genemic of Streptomyces polyaspartic.</title>
        <authorList>
            <person name="Liu W."/>
        </authorList>
    </citation>
    <scope>NUCLEOTIDE SEQUENCE [LARGE SCALE GENOMIC DNA]</scope>
    <source>
        <strain evidence="2 3">TRM66268-LWL</strain>
    </source>
</reference>
<dbReference type="EMBL" id="JACTVJ010000024">
    <property type="protein sequence ID" value="MBC9718167.1"/>
    <property type="molecule type" value="Genomic_DNA"/>
</dbReference>
<proteinExistence type="predicted"/>
<dbReference type="PANTHER" id="PTHR12526">
    <property type="entry name" value="GLYCOSYLTRANSFERASE"/>
    <property type="match status" value="1"/>
</dbReference>
<evidence type="ECO:0000313" key="2">
    <source>
        <dbReference type="EMBL" id="MBC9718167.1"/>
    </source>
</evidence>
<sequence length="714" mass="77975">MTDILLIAAQRPGLAVLTDAVGALKERGATVRLAAAFDLDEDRAALERTGCDALHQLPRGFHGRSSVVRREAERRGPGEQLWLRAAHDRAFRALAREARLLVALDADAVYTVWRLARRHRAAGAVHGLAPAVQAMRTGAAASGAGRLRRTLPSPALLAGDLRRAVRRLPGTLVRAATVRRIMRHPAGARAWRTAVALPGLPARWRAPLARSAAEGMTWAGRPGGAALTLLGAARRTAAPELRAALLRESAFADLPTGRPPRALDEAVTAWLGLADRRLADGDRVEAATALHHALPLAFHRSVHIDQLTSPLAEDPAAYTRRLRDCRTFQAVTGTARGRAQQAAPPPADRPVRLLVLTNGNANFLGLVLRHYADRPDVELRFLDVAEHKELARLARSHWRIIADRLDARTWYREHTEKHLRPYLDWADTVFVDWCTGPVAMLTTIDPGTTRIVVRLHSYEAFTQWPLLADFSRVDELLFVAAHVRDLCTAYVPQLAGPSAPRMRLMHNAADLSSFERPKSPDARFTLGLVGLVQIAKDPLWALDVLDRVRAHDERYRLLLVGDPMSPLTSGAARNYRAALEERLAPLERAGAVERRGQTDDVPAALTDIGVILSSSVREGCHLAVLEGAASGAVPVVRDWPFAAGGVNGARTVYPEEWVVPDPDAAAERILRLTSDVDRWQAAGAAAAKHALSTWDWSVVWKDFDAALLRGGQLS</sequence>
<dbReference type="RefSeq" id="WP_187818605.1">
    <property type="nucleotide sequence ID" value="NZ_JACTVJ010000024.1"/>
</dbReference>
<evidence type="ECO:0000313" key="3">
    <source>
        <dbReference type="Proteomes" id="UP000642284"/>
    </source>
</evidence>
<accession>A0ABR7SU93</accession>
<protein>
    <recommendedName>
        <fullName evidence="1">D-inositol 3-phosphate glycosyltransferase</fullName>
    </recommendedName>
</protein>
<organism evidence="2 3">
    <name type="scientific">Streptomyces polyasparticus</name>
    <dbReference type="NCBI Taxonomy" id="2767826"/>
    <lineage>
        <taxon>Bacteria</taxon>
        <taxon>Bacillati</taxon>
        <taxon>Actinomycetota</taxon>
        <taxon>Actinomycetes</taxon>
        <taxon>Kitasatosporales</taxon>
        <taxon>Streptomycetaceae</taxon>
        <taxon>Streptomyces</taxon>
    </lineage>
</organism>
<dbReference type="SUPFAM" id="SSF53756">
    <property type="entry name" value="UDP-Glycosyltransferase/glycogen phosphorylase"/>
    <property type="match status" value="1"/>
</dbReference>
<dbReference type="PANTHER" id="PTHR12526:SF636">
    <property type="entry name" value="BLL3647 PROTEIN"/>
    <property type="match status" value="1"/>
</dbReference>
<keyword evidence="3" id="KW-1185">Reference proteome</keyword>
<gene>
    <name evidence="2" type="ORF">H9Y04_37140</name>
</gene>
<dbReference type="Gene3D" id="3.40.50.2000">
    <property type="entry name" value="Glycogen Phosphorylase B"/>
    <property type="match status" value="1"/>
</dbReference>
<comment type="caution">
    <text evidence="2">The sequence shown here is derived from an EMBL/GenBank/DDBJ whole genome shotgun (WGS) entry which is preliminary data.</text>
</comment>
<name>A0ABR7SU93_9ACTN</name>